<evidence type="ECO:0000256" key="5">
    <source>
        <dbReference type="ARBA" id="ARBA00023066"/>
    </source>
</evidence>
<proteinExistence type="predicted"/>
<dbReference type="GO" id="GO:0005829">
    <property type="term" value="C:cytosol"/>
    <property type="evidence" value="ECO:0007669"/>
    <property type="project" value="TreeGrafter"/>
</dbReference>
<keyword evidence="3" id="KW-0210">Decarboxylase</keyword>
<evidence type="ECO:0000313" key="12">
    <source>
        <dbReference type="Proteomes" id="UP000183585"/>
    </source>
</evidence>
<dbReference type="SUPFAM" id="SSF56276">
    <property type="entry name" value="S-adenosylmethionine decarboxylase"/>
    <property type="match status" value="1"/>
</dbReference>
<accession>A0A1C4V6U5</accession>
<keyword evidence="12" id="KW-1185">Reference proteome</keyword>
<dbReference type="NCBIfam" id="TIGR03330">
    <property type="entry name" value="SAM_DCase_Bsu"/>
    <property type="match status" value="1"/>
</dbReference>
<keyword evidence="6" id="KW-0620">Polyamine biosynthesis</keyword>
<comment type="cofactor">
    <cofactor evidence="1">
        <name>pyruvate</name>
        <dbReference type="ChEBI" id="CHEBI:15361"/>
    </cofactor>
</comment>
<dbReference type="InterPro" id="IPR003826">
    <property type="entry name" value="AdoMetDC_fam_prok"/>
</dbReference>
<dbReference type="PANTHER" id="PTHR33866">
    <property type="entry name" value="S-ADENOSYLMETHIONINE DECARBOXYLASE PROENZYME"/>
    <property type="match status" value="1"/>
</dbReference>
<dbReference type="Pfam" id="PF02675">
    <property type="entry name" value="AdoMet_dc"/>
    <property type="match status" value="1"/>
</dbReference>
<dbReference type="GO" id="GO:0008295">
    <property type="term" value="P:spermidine biosynthetic process"/>
    <property type="evidence" value="ECO:0007669"/>
    <property type="project" value="UniProtKB-KW"/>
</dbReference>
<gene>
    <name evidence="11" type="ORF">GA0070563_10269</name>
</gene>
<dbReference type="Gene3D" id="3.60.90.10">
    <property type="entry name" value="S-adenosylmethionine decarboxylase"/>
    <property type="match status" value="1"/>
</dbReference>
<keyword evidence="7" id="KW-0865">Zymogen</keyword>
<dbReference type="RefSeq" id="WP_074472935.1">
    <property type="nucleotide sequence ID" value="NZ_FMCT01000002.1"/>
</dbReference>
<organism evidence="11 12">
    <name type="scientific">Micromonospora carbonacea</name>
    <dbReference type="NCBI Taxonomy" id="47853"/>
    <lineage>
        <taxon>Bacteria</taxon>
        <taxon>Bacillati</taxon>
        <taxon>Actinomycetota</taxon>
        <taxon>Actinomycetes</taxon>
        <taxon>Micromonosporales</taxon>
        <taxon>Micromonosporaceae</taxon>
        <taxon>Micromonospora</taxon>
    </lineage>
</organism>
<keyword evidence="10" id="KW-0670">Pyruvate</keyword>
<dbReference type="Proteomes" id="UP000183585">
    <property type="component" value="Unassembled WGS sequence"/>
</dbReference>
<evidence type="ECO:0000256" key="1">
    <source>
        <dbReference type="ARBA" id="ARBA00001928"/>
    </source>
</evidence>
<sequence length="117" mass="12763">MIHAVYDVTHCARISQASPEQIMTAMRETCRLLGNTPRSELVETFQPHGVTCVLVLAESHIVVTTWPEYELAHIDVFTCRADSDPDGAVQPILDLLDGTVASTGRIPRLLLPIPTGA</sequence>
<dbReference type="EMBL" id="FMCT01000002">
    <property type="protein sequence ID" value="SCE79539.1"/>
    <property type="molecule type" value="Genomic_DNA"/>
</dbReference>
<dbReference type="InterPro" id="IPR016067">
    <property type="entry name" value="S-AdoMet_deCO2ase_core"/>
</dbReference>
<dbReference type="AlphaFoldDB" id="A0A1C4V6U5"/>
<name>A0A1C4V6U5_9ACTN</name>
<evidence type="ECO:0000256" key="3">
    <source>
        <dbReference type="ARBA" id="ARBA00022793"/>
    </source>
</evidence>
<evidence type="ECO:0000256" key="8">
    <source>
        <dbReference type="ARBA" id="ARBA00023239"/>
    </source>
</evidence>
<evidence type="ECO:0000256" key="10">
    <source>
        <dbReference type="ARBA" id="ARBA00023317"/>
    </source>
</evidence>
<keyword evidence="8" id="KW-0456">Lyase</keyword>
<evidence type="ECO:0000313" key="11">
    <source>
        <dbReference type="EMBL" id="SCE79539.1"/>
    </source>
</evidence>
<reference evidence="12" key="1">
    <citation type="submission" date="2016-06" db="EMBL/GenBank/DDBJ databases">
        <authorList>
            <person name="Varghese N."/>
            <person name="Submissions Spin"/>
        </authorList>
    </citation>
    <scope>NUCLEOTIDE SEQUENCE [LARGE SCALE GENOMIC DNA]</scope>
    <source>
        <strain evidence="12">DSM 43168</strain>
    </source>
</reference>
<evidence type="ECO:0000256" key="9">
    <source>
        <dbReference type="ARBA" id="ARBA00023270"/>
    </source>
</evidence>
<dbReference type="InterPro" id="IPR017716">
    <property type="entry name" value="S-AdoMet_deCOase_pro-enz"/>
</dbReference>
<evidence type="ECO:0000256" key="2">
    <source>
        <dbReference type="ARBA" id="ARBA00022691"/>
    </source>
</evidence>
<keyword evidence="2" id="KW-0949">S-adenosyl-L-methionine</keyword>
<keyword evidence="5" id="KW-0745">Spermidine biosynthesis</keyword>
<dbReference type="GO" id="GO:0004014">
    <property type="term" value="F:adenosylmethionine decarboxylase activity"/>
    <property type="evidence" value="ECO:0007669"/>
    <property type="project" value="InterPro"/>
</dbReference>
<protein>
    <submittedName>
        <fullName evidence="11">S-adenosylmethionine decarboxylase</fullName>
    </submittedName>
</protein>
<dbReference type="PANTHER" id="PTHR33866:SF2">
    <property type="entry name" value="S-ADENOSYLMETHIONINE DECARBOXYLASE PROENZYME"/>
    <property type="match status" value="1"/>
</dbReference>
<evidence type="ECO:0000256" key="4">
    <source>
        <dbReference type="ARBA" id="ARBA00022813"/>
    </source>
</evidence>
<keyword evidence="4" id="KW-0068">Autocatalytic cleavage</keyword>
<evidence type="ECO:0000256" key="7">
    <source>
        <dbReference type="ARBA" id="ARBA00023145"/>
    </source>
</evidence>
<evidence type="ECO:0000256" key="6">
    <source>
        <dbReference type="ARBA" id="ARBA00023115"/>
    </source>
</evidence>
<keyword evidence="9" id="KW-0704">Schiff base</keyword>